<dbReference type="Proteomes" id="UP001551695">
    <property type="component" value="Unassembled WGS sequence"/>
</dbReference>
<keyword evidence="1" id="KW-0521">NADP</keyword>
<keyword evidence="6" id="KW-1185">Reference proteome</keyword>
<evidence type="ECO:0000259" key="4">
    <source>
        <dbReference type="Pfam" id="PF19328"/>
    </source>
</evidence>
<evidence type="ECO:0000256" key="1">
    <source>
        <dbReference type="ARBA" id="ARBA00022857"/>
    </source>
</evidence>
<reference evidence="5 6" key="1">
    <citation type="submission" date="2024-06" db="EMBL/GenBank/DDBJ databases">
        <title>The Natural Products Discovery Center: Release of the First 8490 Sequenced Strains for Exploring Actinobacteria Biosynthetic Diversity.</title>
        <authorList>
            <person name="Kalkreuter E."/>
            <person name="Kautsar S.A."/>
            <person name="Yang D."/>
            <person name="Bader C.D."/>
            <person name="Teijaro C.N."/>
            <person name="Fluegel L."/>
            <person name="Davis C.M."/>
            <person name="Simpson J.R."/>
            <person name="Lauterbach L."/>
            <person name="Steele A.D."/>
            <person name="Gui C."/>
            <person name="Meng S."/>
            <person name="Li G."/>
            <person name="Viehrig K."/>
            <person name="Ye F."/>
            <person name="Su P."/>
            <person name="Kiefer A.F."/>
            <person name="Nichols A."/>
            <person name="Cepeda A.J."/>
            <person name="Yan W."/>
            <person name="Fan B."/>
            <person name="Jiang Y."/>
            <person name="Adhikari A."/>
            <person name="Zheng C.-J."/>
            <person name="Schuster L."/>
            <person name="Cowan T.M."/>
            <person name="Smanski M.J."/>
            <person name="Chevrette M.G."/>
            <person name="De Carvalho L.P.S."/>
            <person name="Shen B."/>
        </authorList>
    </citation>
    <scope>NUCLEOTIDE SEQUENCE [LARGE SCALE GENOMIC DNA]</scope>
    <source>
        <strain evidence="5 6">NPDC050403</strain>
    </source>
</reference>
<gene>
    <name evidence="5" type="ORF">AB0I48_18290</name>
</gene>
<feature type="domain" description="2,4-diaminopentanoate dehydrogenase C-terminal" evidence="4">
    <location>
        <begin position="145"/>
        <end position="347"/>
    </location>
</feature>
<dbReference type="CDD" id="cd24146">
    <property type="entry name" value="nat-AmDH_N_like"/>
    <property type="match status" value="1"/>
</dbReference>
<dbReference type="InterPro" id="IPR045760">
    <property type="entry name" value="DAP_DH_C"/>
</dbReference>
<dbReference type="InterPro" id="IPR000846">
    <property type="entry name" value="DapB_N"/>
</dbReference>
<accession>A0ABV3FVR0</accession>
<organism evidence="5 6">
    <name type="scientific">Nocardia aurea</name>
    <dbReference type="NCBI Taxonomy" id="2144174"/>
    <lineage>
        <taxon>Bacteria</taxon>
        <taxon>Bacillati</taxon>
        <taxon>Actinomycetota</taxon>
        <taxon>Actinomycetes</taxon>
        <taxon>Mycobacteriales</taxon>
        <taxon>Nocardiaceae</taxon>
        <taxon>Nocardia</taxon>
    </lineage>
</organism>
<evidence type="ECO:0000259" key="3">
    <source>
        <dbReference type="Pfam" id="PF01113"/>
    </source>
</evidence>
<evidence type="ECO:0000313" key="6">
    <source>
        <dbReference type="Proteomes" id="UP001551695"/>
    </source>
</evidence>
<dbReference type="InterPro" id="IPR036291">
    <property type="entry name" value="NAD(P)-bd_dom_sf"/>
</dbReference>
<name>A0ABV3FVR0_9NOCA</name>
<comment type="caution">
    <text evidence="5">The sequence shown here is derived from an EMBL/GenBank/DDBJ whole genome shotgun (WGS) entry which is preliminary data.</text>
</comment>
<dbReference type="Pfam" id="PF01113">
    <property type="entry name" value="DapB_N"/>
    <property type="match status" value="1"/>
</dbReference>
<evidence type="ECO:0000256" key="2">
    <source>
        <dbReference type="ARBA" id="ARBA00023002"/>
    </source>
</evidence>
<dbReference type="RefSeq" id="WP_357785082.1">
    <property type="nucleotide sequence ID" value="NZ_JBFAKC010000007.1"/>
</dbReference>
<proteinExistence type="predicted"/>
<dbReference type="Pfam" id="PF19328">
    <property type="entry name" value="DAP_DH_C"/>
    <property type="match status" value="1"/>
</dbReference>
<dbReference type="SUPFAM" id="SSF51735">
    <property type="entry name" value="NAD(P)-binding Rossmann-fold domains"/>
    <property type="match status" value="1"/>
</dbReference>
<feature type="domain" description="Dihydrodipicolinate reductase N-terminal" evidence="3">
    <location>
        <begin position="15"/>
        <end position="80"/>
    </location>
</feature>
<keyword evidence="2" id="KW-0560">Oxidoreductase</keyword>
<evidence type="ECO:0000313" key="5">
    <source>
        <dbReference type="EMBL" id="MEV0709514.1"/>
    </source>
</evidence>
<dbReference type="EMBL" id="JBFAKC010000007">
    <property type="protein sequence ID" value="MEV0709514.1"/>
    <property type="molecule type" value="Genomic_DNA"/>
</dbReference>
<protein>
    <submittedName>
        <fullName evidence="5">Dihydrodipicolinate reductase</fullName>
    </submittedName>
</protein>
<sequence length="349" mass="37829">MTRTTAAPYRVIQWATGNIGARSLRAVLEHPHLDLVGVYVHGAKKVGVDAGTLCGLERETGVLATGDIDEILAMEADCVLYMPRAFDAEQVCRLLTSGFNVVTTRGEFHHPPSMDRELCAQVESACWLGNSSIHSTGSSPGFITEAVPIALTSIQRRLERLTIREFADLSRRDSPGILFDVMGFGAPPTAFDQHRLDHLRANFEPSLRLLADALHLPLDTVEVAGEVATARHRTRIAAGTLAPGSVAAQRVTITGHRDGTPLIAFCAMWYCTTDLDPEWSVRPTGWHIDVNGDAPLDVDLRFPVSLDMMSAVSPGYTANRAVNAVPYLCAAPPGIRTSVDLPQFTPILN</sequence>
<dbReference type="Gene3D" id="3.40.50.720">
    <property type="entry name" value="NAD(P)-binding Rossmann-like Domain"/>
    <property type="match status" value="1"/>
</dbReference>